<sequence>MPTTITDLPYEVLEHIFLVGLEGACTSFAHGPSRSSHNYATTLSHVCGQWRDVALRGDALWANIIADEDSSLERVHTYRTRARLHPLNLAVDFSGAGPTHRSENVLRYLERADRFLSALFFSPAIPLASWANLASLYFRATHHGQAWTLLSEHLRGMSMPNLSSLVVDIQPLPYAPTAEVHAEIFDITSALGGVEVAPTFNGTTPLLRSIALRNVPRCWYPLVLYNNSSVRSSTLQLWRNDPREDPLRFLHRLARCTVLEHLTIETEPSVLTAWNIPRASEEPACIPILERLVLVGEAPSRLLYYLSAPQLTRLEISNTTLDVAFYLRDTVFPSLRTLVLRETHIGPRAGVLARTLAGGKFPALTTIVFHTLSYNDRLLQELHLVPLESVETLALLQPKFVFAHSLLQPLTAMLQARSKGGRPLRNFVIDRISWETFERDGGGLCEEVRRYVGRLCILDEPCDALLESLEHESST</sequence>
<dbReference type="InParanoid" id="A0A165LKZ9"/>
<dbReference type="STRING" id="1314781.A0A165LKZ9"/>
<reference evidence="1 2" key="1">
    <citation type="journal article" date="2016" name="Mol. Biol. Evol.">
        <title>Comparative Genomics of Early-Diverging Mushroom-Forming Fungi Provides Insights into the Origins of Lignocellulose Decay Capabilities.</title>
        <authorList>
            <person name="Nagy L.G."/>
            <person name="Riley R."/>
            <person name="Tritt A."/>
            <person name="Adam C."/>
            <person name="Daum C."/>
            <person name="Floudas D."/>
            <person name="Sun H."/>
            <person name="Yadav J.S."/>
            <person name="Pangilinan J."/>
            <person name="Larsson K.H."/>
            <person name="Matsuura K."/>
            <person name="Barry K."/>
            <person name="Labutti K."/>
            <person name="Kuo R."/>
            <person name="Ohm R.A."/>
            <person name="Bhattacharya S.S."/>
            <person name="Shirouzu T."/>
            <person name="Yoshinaga Y."/>
            <person name="Martin F.M."/>
            <person name="Grigoriev I.V."/>
            <person name="Hibbett D.S."/>
        </authorList>
    </citation>
    <scope>NUCLEOTIDE SEQUENCE [LARGE SCALE GENOMIC DNA]</scope>
    <source>
        <strain evidence="1 2">HHB12029</strain>
    </source>
</reference>
<evidence type="ECO:0000313" key="2">
    <source>
        <dbReference type="Proteomes" id="UP000077266"/>
    </source>
</evidence>
<protein>
    <submittedName>
        <fullName evidence="1">Uncharacterized protein</fullName>
    </submittedName>
</protein>
<dbReference type="OrthoDB" id="2269034at2759"/>
<name>A0A165LKZ9_EXIGL</name>
<accession>A0A165LKZ9</accession>
<gene>
    <name evidence="1" type="ORF">EXIGLDRAFT_729167</name>
</gene>
<dbReference type="EMBL" id="KV425923">
    <property type="protein sequence ID" value="KZV97990.1"/>
    <property type="molecule type" value="Genomic_DNA"/>
</dbReference>
<evidence type="ECO:0000313" key="1">
    <source>
        <dbReference type="EMBL" id="KZV97990.1"/>
    </source>
</evidence>
<dbReference type="Proteomes" id="UP000077266">
    <property type="component" value="Unassembled WGS sequence"/>
</dbReference>
<organism evidence="1 2">
    <name type="scientific">Exidia glandulosa HHB12029</name>
    <dbReference type="NCBI Taxonomy" id="1314781"/>
    <lineage>
        <taxon>Eukaryota</taxon>
        <taxon>Fungi</taxon>
        <taxon>Dikarya</taxon>
        <taxon>Basidiomycota</taxon>
        <taxon>Agaricomycotina</taxon>
        <taxon>Agaricomycetes</taxon>
        <taxon>Auriculariales</taxon>
        <taxon>Exidiaceae</taxon>
        <taxon>Exidia</taxon>
    </lineage>
</organism>
<dbReference type="AlphaFoldDB" id="A0A165LKZ9"/>
<proteinExistence type="predicted"/>
<keyword evidence="2" id="KW-1185">Reference proteome</keyword>